<evidence type="ECO:0000313" key="8">
    <source>
        <dbReference type="Proteomes" id="UP000054251"/>
    </source>
</evidence>
<dbReference type="PANTHER" id="PTHR45626:SF14">
    <property type="entry name" value="ATP-DEPENDENT DNA HELICASE (EUROFUNG)"/>
    <property type="match status" value="1"/>
</dbReference>
<evidence type="ECO:0000256" key="4">
    <source>
        <dbReference type="SAM" id="MobiDB-lite"/>
    </source>
</evidence>
<dbReference type="CDD" id="cd18793">
    <property type="entry name" value="SF2_C_SNF"/>
    <property type="match status" value="1"/>
</dbReference>
<dbReference type="SMART" id="SM00490">
    <property type="entry name" value="HELICc"/>
    <property type="match status" value="1"/>
</dbReference>
<evidence type="ECO:0000256" key="2">
    <source>
        <dbReference type="ARBA" id="ARBA00022801"/>
    </source>
</evidence>
<dbReference type="InterPro" id="IPR050628">
    <property type="entry name" value="SNF2_RAD54_helicase_TF"/>
</dbReference>
<dbReference type="PROSITE" id="PS51194">
    <property type="entry name" value="HELICASE_CTER"/>
    <property type="match status" value="1"/>
</dbReference>
<feature type="region of interest" description="Disordered" evidence="4">
    <location>
        <begin position="81"/>
        <end position="113"/>
    </location>
</feature>
<evidence type="ECO:0008006" key="9">
    <source>
        <dbReference type="Google" id="ProtNLM"/>
    </source>
</evidence>
<dbReference type="PANTHER" id="PTHR45626">
    <property type="entry name" value="TRANSCRIPTION TERMINATION FACTOR 2-RELATED"/>
    <property type="match status" value="1"/>
</dbReference>
<dbReference type="GO" id="GO:0006281">
    <property type="term" value="P:DNA repair"/>
    <property type="evidence" value="ECO:0007669"/>
    <property type="project" value="TreeGrafter"/>
</dbReference>
<dbReference type="GO" id="GO:0005524">
    <property type="term" value="F:ATP binding"/>
    <property type="evidence" value="ECO:0007669"/>
    <property type="project" value="UniProtKB-KW"/>
</dbReference>
<reference evidence="7 8" key="1">
    <citation type="submission" date="2015-11" db="EMBL/GenBank/DDBJ databases">
        <title>The genome of Debaryomyces fabryi.</title>
        <authorList>
            <person name="Tafer H."/>
            <person name="Lopandic K."/>
        </authorList>
    </citation>
    <scope>NUCLEOTIDE SEQUENCE [LARGE SCALE GENOMIC DNA]</scope>
    <source>
        <strain evidence="7 8">CBS 789</strain>
    </source>
</reference>
<dbReference type="InterPro" id="IPR038718">
    <property type="entry name" value="SNF2-like_sf"/>
</dbReference>
<dbReference type="GO" id="GO:0005634">
    <property type="term" value="C:nucleus"/>
    <property type="evidence" value="ECO:0007669"/>
    <property type="project" value="TreeGrafter"/>
</dbReference>
<protein>
    <recommendedName>
        <fullName evidence="9">DNA repair protein RAD16</fullName>
    </recommendedName>
</protein>
<accession>A0A0V1Q5A1</accession>
<organism evidence="7 8">
    <name type="scientific">Debaryomyces fabryi</name>
    <dbReference type="NCBI Taxonomy" id="58627"/>
    <lineage>
        <taxon>Eukaryota</taxon>
        <taxon>Fungi</taxon>
        <taxon>Dikarya</taxon>
        <taxon>Ascomycota</taxon>
        <taxon>Saccharomycotina</taxon>
        <taxon>Pichiomycetes</taxon>
        <taxon>Debaryomycetaceae</taxon>
        <taxon>Debaryomyces</taxon>
    </lineage>
</organism>
<dbReference type="AlphaFoldDB" id="A0A0V1Q5A1"/>
<feature type="compositionally biased region" description="Polar residues" evidence="4">
    <location>
        <begin position="32"/>
        <end position="46"/>
    </location>
</feature>
<keyword evidence="2" id="KW-0378">Hydrolase</keyword>
<evidence type="ECO:0000256" key="1">
    <source>
        <dbReference type="ARBA" id="ARBA00022741"/>
    </source>
</evidence>
<dbReference type="GO" id="GO:0008094">
    <property type="term" value="F:ATP-dependent activity, acting on DNA"/>
    <property type="evidence" value="ECO:0007669"/>
    <property type="project" value="TreeGrafter"/>
</dbReference>
<dbReference type="SMART" id="SM00487">
    <property type="entry name" value="DEXDc"/>
    <property type="match status" value="1"/>
</dbReference>
<name>A0A0V1Q5A1_9ASCO</name>
<proteinExistence type="predicted"/>
<feature type="region of interest" description="Disordered" evidence="4">
    <location>
        <begin position="19"/>
        <end position="67"/>
    </location>
</feature>
<dbReference type="CDD" id="cd18008">
    <property type="entry name" value="DEXDc_SHPRH-like"/>
    <property type="match status" value="1"/>
</dbReference>
<evidence type="ECO:0000313" key="7">
    <source>
        <dbReference type="EMBL" id="KSA03558.1"/>
    </source>
</evidence>
<sequence length="840" mass="95081">MNLKPPDISLAFGELSINEGKDEIRVKHTQGKSKSGVNSPIKSNDNSNDKHNGEQKGKQKYKPKPQFPIIKSKYDSIENRTTKHGELKTNARQNFKSSLLERGEDQIRPAENKKSISNLKSGKFSSLNNNRSFGTQYDSSRVVTTFKSNIYASLGSHKKVANPAAEKIKPPTNKNTSRENIEVHDRWANYSKTKNSSFVVANSKNKDSEIFDVKQAYDEESAGNSLLINLAHKGEQDFEEEEVKPEDCVVDGLTVPLLPHQVSGLRFLKRREAMKGSSLGGLLCDDMGLGKTIQIIAMILENKGSTENKTNLIVCPVSLTTQWKSEIESKASGLSVLIFHGPDRPKTYEELAEYDIVITTYATVSSEFHKNGSPSALYSPEFKWWRVILDEAHQIKNKNSKQAKAVFSLVADRRWCLTGTPLQNNLSELQSLFKFIRVSKYADDQIWLDTIQQYIQERDIYAALFELRDELSKLMLRRTKAILSSSHNTFKLPPKNIHRVTVEFSEFERSIYDNVKDIILSNLNNRPAIKKKMEVVRNNSPTLRLKKQISQTKNENINYMSALVYLLRLRQLCCSWNLLFEDDANSLEFEGKLTTSNDKDTSLEGLIDSMGGLSVGSSNCEVCMKRLNADNESNDDKRFCKTCSESVKVPKHHEDDYYVSSKIKQVLEILSTSRDRKTIIFSQFPSLFKILSDTLSSRGYKILTYDGSMDIKTRNFALNSLKNDSDTNVLLCSLKCGSVGLNLTCASQVILFDPWWNPQIQEQAIDRVYRIGQTKPVDIYEITVKNTVEDNILKLQETKRQLANAVTSSDSKISAKNISNNLSKKELLQLFGIEEPNNLS</sequence>
<dbReference type="RefSeq" id="XP_015469660.1">
    <property type="nucleotide sequence ID" value="XM_015609527.1"/>
</dbReference>
<feature type="domain" description="Helicase ATP-binding" evidence="5">
    <location>
        <begin position="272"/>
        <end position="439"/>
    </location>
</feature>
<keyword evidence="1" id="KW-0547">Nucleotide-binding</keyword>
<comment type="caution">
    <text evidence="7">The sequence shown here is derived from an EMBL/GenBank/DDBJ whole genome shotgun (WGS) entry which is preliminary data.</text>
</comment>
<feature type="compositionally biased region" description="Basic and acidic residues" evidence="4">
    <location>
        <begin position="47"/>
        <end position="57"/>
    </location>
</feature>
<dbReference type="GeneID" id="26837706"/>
<dbReference type="Proteomes" id="UP000054251">
    <property type="component" value="Unassembled WGS sequence"/>
</dbReference>
<dbReference type="Pfam" id="PF00176">
    <property type="entry name" value="SNF2-rel_dom"/>
    <property type="match status" value="1"/>
</dbReference>
<dbReference type="InterPro" id="IPR001650">
    <property type="entry name" value="Helicase_C-like"/>
</dbReference>
<dbReference type="InterPro" id="IPR014001">
    <property type="entry name" value="Helicase_ATP-bd"/>
</dbReference>
<dbReference type="InterPro" id="IPR049730">
    <property type="entry name" value="SNF2/RAD54-like_C"/>
</dbReference>
<dbReference type="OrthoDB" id="423559at2759"/>
<feature type="domain" description="Helicase C-terminal" evidence="6">
    <location>
        <begin position="662"/>
        <end position="819"/>
    </location>
</feature>
<dbReference type="EMBL" id="LMYN01000008">
    <property type="protein sequence ID" value="KSA03558.1"/>
    <property type="molecule type" value="Genomic_DNA"/>
</dbReference>
<feature type="compositionally biased region" description="Basic and acidic residues" evidence="4">
    <location>
        <begin position="99"/>
        <end position="113"/>
    </location>
</feature>
<dbReference type="GO" id="GO:0016787">
    <property type="term" value="F:hydrolase activity"/>
    <property type="evidence" value="ECO:0007669"/>
    <property type="project" value="UniProtKB-KW"/>
</dbReference>
<evidence type="ECO:0000259" key="6">
    <source>
        <dbReference type="PROSITE" id="PS51194"/>
    </source>
</evidence>
<dbReference type="Gene3D" id="3.40.50.10810">
    <property type="entry name" value="Tandem AAA-ATPase domain"/>
    <property type="match status" value="1"/>
</dbReference>
<dbReference type="Gene3D" id="3.40.50.300">
    <property type="entry name" value="P-loop containing nucleotide triphosphate hydrolases"/>
    <property type="match status" value="1"/>
</dbReference>
<evidence type="ECO:0000256" key="3">
    <source>
        <dbReference type="ARBA" id="ARBA00022840"/>
    </source>
</evidence>
<dbReference type="InterPro" id="IPR000330">
    <property type="entry name" value="SNF2_N"/>
</dbReference>
<evidence type="ECO:0000259" key="5">
    <source>
        <dbReference type="PROSITE" id="PS51192"/>
    </source>
</evidence>
<dbReference type="PROSITE" id="PS51192">
    <property type="entry name" value="HELICASE_ATP_BIND_1"/>
    <property type="match status" value="1"/>
</dbReference>
<dbReference type="Pfam" id="PF00271">
    <property type="entry name" value="Helicase_C"/>
    <property type="match status" value="1"/>
</dbReference>
<dbReference type="InterPro" id="IPR027417">
    <property type="entry name" value="P-loop_NTPase"/>
</dbReference>
<keyword evidence="8" id="KW-1185">Reference proteome</keyword>
<dbReference type="SUPFAM" id="SSF52540">
    <property type="entry name" value="P-loop containing nucleoside triphosphate hydrolases"/>
    <property type="match status" value="2"/>
</dbReference>
<gene>
    <name evidence="7" type="ORF">AC631_00697</name>
</gene>
<keyword evidence="3" id="KW-0067">ATP-binding</keyword>